<accession>A0ABW7FHQ5</accession>
<organism evidence="1 2">
    <name type="scientific">Pelomonas margarita</name>
    <dbReference type="NCBI Taxonomy" id="3299031"/>
    <lineage>
        <taxon>Bacteria</taxon>
        <taxon>Pseudomonadati</taxon>
        <taxon>Pseudomonadota</taxon>
        <taxon>Betaproteobacteria</taxon>
        <taxon>Burkholderiales</taxon>
        <taxon>Sphaerotilaceae</taxon>
        <taxon>Roseateles</taxon>
    </lineage>
</organism>
<reference evidence="1 2" key="1">
    <citation type="submission" date="2024-08" db="EMBL/GenBank/DDBJ databases">
        <authorList>
            <person name="Lu H."/>
        </authorList>
    </citation>
    <scope>NUCLEOTIDE SEQUENCE [LARGE SCALE GENOMIC DNA]</scope>
    <source>
        <strain evidence="1 2">LKC17W</strain>
    </source>
</reference>
<sequence length="145" mass="15523">MTTTYVPPYTVTVTSTQGGLAACTYIDGQGQVVPDGQPLQTTTPPNEPGSLEFRFTETVVDGRALRLVGATAKTIGNAPTLQPYNNLYATRSPDDGFVDTLTVPWVPNAFTSRGVVLLFAQLDDKGEMLNFVPSTDPEVQNGPDE</sequence>
<dbReference type="EMBL" id="JBIGHW010000004">
    <property type="protein sequence ID" value="MFG6440868.1"/>
    <property type="molecule type" value="Genomic_DNA"/>
</dbReference>
<comment type="caution">
    <text evidence="1">The sequence shown here is derived from an EMBL/GenBank/DDBJ whole genome shotgun (WGS) entry which is preliminary data.</text>
</comment>
<dbReference type="Proteomes" id="UP001606301">
    <property type="component" value="Unassembled WGS sequence"/>
</dbReference>
<evidence type="ECO:0000313" key="2">
    <source>
        <dbReference type="Proteomes" id="UP001606301"/>
    </source>
</evidence>
<gene>
    <name evidence="1" type="ORF">ACG0Z3_09250</name>
</gene>
<name>A0ABW7FHQ5_9BURK</name>
<dbReference type="RefSeq" id="WP_394397060.1">
    <property type="nucleotide sequence ID" value="NZ_JBIGHW010000004.1"/>
</dbReference>
<evidence type="ECO:0000313" key="1">
    <source>
        <dbReference type="EMBL" id="MFG6440868.1"/>
    </source>
</evidence>
<proteinExistence type="predicted"/>
<protein>
    <submittedName>
        <fullName evidence="1">Uncharacterized protein</fullName>
    </submittedName>
</protein>
<keyword evidence="2" id="KW-1185">Reference proteome</keyword>